<dbReference type="EMBL" id="JAQQWK010000009">
    <property type="protein sequence ID" value="KAK8034704.1"/>
    <property type="molecule type" value="Genomic_DNA"/>
</dbReference>
<organism evidence="2 3">
    <name type="scientific">Apiospora rasikravindrae</name>
    <dbReference type="NCBI Taxonomy" id="990691"/>
    <lineage>
        <taxon>Eukaryota</taxon>
        <taxon>Fungi</taxon>
        <taxon>Dikarya</taxon>
        <taxon>Ascomycota</taxon>
        <taxon>Pezizomycotina</taxon>
        <taxon>Sordariomycetes</taxon>
        <taxon>Xylariomycetidae</taxon>
        <taxon>Amphisphaeriales</taxon>
        <taxon>Apiosporaceae</taxon>
        <taxon>Apiospora</taxon>
    </lineage>
</organism>
<keyword evidence="1" id="KW-0378">Hydrolase</keyword>
<gene>
    <name evidence="2" type="ORF">PG993_009699</name>
</gene>
<dbReference type="PANTHER" id="PTHR34853">
    <property type="match status" value="1"/>
</dbReference>
<reference evidence="2 3" key="1">
    <citation type="submission" date="2023-01" db="EMBL/GenBank/DDBJ databases">
        <title>Analysis of 21 Apiospora genomes using comparative genomics revels a genus with tremendous synthesis potential of carbohydrate active enzymes and secondary metabolites.</title>
        <authorList>
            <person name="Sorensen T."/>
        </authorList>
    </citation>
    <scope>NUCLEOTIDE SEQUENCE [LARGE SCALE GENOMIC DNA]</scope>
    <source>
        <strain evidence="2 3">CBS 33761</strain>
    </source>
</reference>
<dbReference type="InterPro" id="IPR005152">
    <property type="entry name" value="Lipase_secreted"/>
</dbReference>
<dbReference type="InterPro" id="IPR029058">
    <property type="entry name" value="AB_hydrolase_fold"/>
</dbReference>
<dbReference type="Proteomes" id="UP001444661">
    <property type="component" value="Unassembled WGS sequence"/>
</dbReference>
<accession>A0ABR1SKB0</accession>
<dbReference type="Pfam" id="PF03583">
    <property type="entry name" value="LIP"/>
    <property type="match status" value="1"/>
</dbReference>
<dbReference type="Gene3D" id="1.10.260.130">
    <property type="match status" value="1"/>
</dbReference>
<protein>
    <submittedName>
        <fullName evidence="2">LIP-domain-containing protein</fullName>
    </submittedName>
</protein>
<proteinExistence type="predicted"/>
<keyword evidence="3" id="KW-1185">Reference proteome</keyword>
<dbReference type="Gene3D" id="3.40.50.1820">
    <property type="entry name" value="alpha/beta hydrolase"/>
    <property type="match status" value="1"/>
</dbReference>
<comment type="caution">
    <text evidence="2">The sequence shown here is derived from an EMBL/GenBank/DDBJ whole genome shotgun (WGS) entry which is preliminary data.</text>
</comment>
<dbReference type="PANTHER" id="PTHR34853:SF5">
    <property type="entry name" value="LIP-DOMAIN-CONTAINING PROTEIN-RELATED"/>
    <property type="match status" value="1"/>
</dbReference>
<dbReference type="SUPFAM" id="SSF53474">
    <property type="entry name" value="alpha/beta-Hydrolases"/>
    <property type="match status" value="1"/>
</dbReference>
<evidence type="ECO:0000313" key="2">
    <source>
        <dbReference type="EMBL" id="KAK8034704.1"/>
    </source>
</evidence>
<evidence type="ECO:0000256" key="1">
    <source>
        <dbReference type="ARBA" id="ARBA00022801"/>
    </source>
</evidence>
<evidence type="ECO:0000313" key="3">
    <source>
        <dbReference type="Proteomes" id="UP001444661"/>
    </source>
</evidence>
<name>A0ABR1SKB0_9PEZI</name>
<sequence>MRFPTAITLLLGTIGRAAPSHFHKQPLLDLGAERTGPIPPSQDPWYTAPSGFESTAPGTILRMRSDPSNITKVASKCSSAYNILYRSTNAAYQPSWAVTTLLISSIADELNGTQPRSKLLSYQIPYNTANVDQSPSYTLSLEKVDNSQGGATSPLVDINNMLDRGWAVNVPDHEGPLAAFVAGPREGYAVLDSVRAVLSSERIPGGVNGTSYAMWGYSGGSIASMFAAELQAPYAPELTFAGMAVGGLVTNLTETYDLKNASPWAYLFPNMLLGVTAEFPAARQYLVSQLKVEGPYNATGFQAVLNLNTSDAQATYATQNISDYFVSGRAILDAPELSPVLGNNAYVGYHGIPQMPVFSYKAIHDDFATIQASDQVLERFCAVGANVMNQRNTVGDHISEISNGQPRALKWLDSALSGTLVQERTVFGCKTEDVTVNTTQGNA</sequence>